<evidence type="ECO:0000256" key="1">
    <source>
        <dbReference type="ARBA" id="ARBA00006420"/>
    </source>
</evidence>
<dbReference type="Proteomes" id="UP001642464">
    <property type="component" value="Unassembled WGS sequence"/>
</dbReference>
<dbReference type="Gene3D" id="3.30.300.130">
    <property type="entry name" value="Fe-S cluster assembly (FSCA)"/>
    <property type="match status" value="1"/>
</dbReference>
<evidence type="ECO:0000313" key="4">
    <source>
        <dbReference type="EMBL" id="CAK9045584.1"/>
    </source>
</evidence>
<dbReference type="SUPFAM" id="SSF117916">
    <property type="entry name" value="Fe-S cluster assembly (FSCA) domain-like"/>
    <property type="match status" value="1"/>
</dbReference>
<protein>
    <submittedName>
        <fullName evidence="4">Mitochondrial (AtNfu-III) (AtNfu4)</fullName>
    </submittedName>
</protein>
<dbReference type="PANTHER" id="PTHR11178:SF1">
    <property type="entry name" value="NFU1 IRON-SULFUR CLUSTER SCAFFOLD HOMOLOG, MITOCHONDRIAL"/>
    <property type="match status" value="1"/>
</dbReference>
<feature type="compositionally biased region" description="Low complexity" evidence="2">
    <location>
        <begin position="112"/>
        <end position="124"/>
    </location>
</feature>
<organism evidence="4 5">
    <name type="scientific">Durusdinium trenchii</name>
    <dbReference type="NCBI Taxonomy" id="1381693"/>
    <lineage>
        <taxon>Eukaryota</taxon>
        <taxon>Sar</taxon>
        <taxon>Alveolata</taxon>
        <taxon>Dinophyceae</taxon>
        <taxon>Suessiales</taxon>
        <taxon>Symbiodiniaceae</taxon>
        <taxon>Durusdinium</taxon>
    </lineage>
</organism>
<evidence type="ECO:0000256" key="2">
    <source>
        <dbReference type="SAM" id="MobiDB-lite"/>
    </source>
</evidence>
<gene>
    <name evidence="4" type="ORF">SCF082_LOCUS25752</name>
</gene>
<feature type="region of interest" description="Disordered" evidence="2">
    <location>
        <begin position="99"/>
        <end position="143"/>
    </location>
</feature>
<accession>A0ABP0M272</accession>
<name>A0ABP0M272_9DINO</name>
<dbReference type="InterPro" id="IPR001075">
    <property type="entry name" value="NIF_FeS_clus_asmbl_NifU_C"/>
</dbReference>
<evidence type="ECO:0000259" key="3">
    <source>
        <dbReference type="Pfam" id="PF01106"/>
    </source>
</evidence>
<evidence type="ECO:0000313" key="5">
    <source>
        <dbReference type="Proteomes" id="UP001642464"/>
    </source>
</evidence>
<proteinExistence type="inferred from homology"/>
<keyword evidence="5" id="KW-1185">Reference proteome</keyword>
<feature type="domain" description="NIF system FeS cluster assembly NifU C-terminal" evidence="3">
    <location>
        <begin position="321"/>
        <end position="389"/>
    </location>
</feature>
<comment type="similarity">
    <text evidence="1">Belongs to the NifU family.</text>
</comment>
<sequence length="409" mass="44217">MAHGQDKTQPRPAEAGALLAFSCGLGENGWPTAPDCAARPWFALALRGLPSGMVNNQDQPRCTHRSTEALGKITPGRGTRKAFRAIVLVALRPAPSGKSENAARCNLARTPRASGGKTATATGRTRARTLRREQERERDQKREKMAARLRTAALVRRCGAGLVGRENLTARVAGRRWISSFELLREVSPNPSAQRFVASDGKLQFLRPSAGRASVEVKHLGAAGEELPESARKLAAPKMVEGLRNWDVVNLFVTDTFVSVTLSEDAAESADWDAIEEALQGALEEDLGEDKWKAVFAEEATASQSGPVNEDPELAELDALIEDVLDQRVRPTLHQDGGDIEYRGFDPETGIVKLRLSGACVSCPSSTATLRFGVKNLLTHLLDEVTDVVQVYDDGDLSGTAERSADWTG</sequence>
<reference evidence="4 5" key="1">
    <citation type="submission" date="2024-02" db="EMBL/GenBank/DDBJ databases">
        <authorList>
            <person name="Chen Y."/>
            <person name="Shah S."/>
            <person name="Dougan E. K."/>
            <person name="Thang M."/>
            <person name="Chan C."/>
        </authorList>
    </citation>
    <scope>NUCLEOTIDE SEQUENCE [LARGE SCALE GENOMIC DNA]</scope>
</reference>
<comment type="caution">
    <text evidence="4">The sequence shown here is derived from an EMBL/GenBank/DDBJ whole genome shotgun (WGS) entry which is preliminary data.</text>
</comment>
<dbReference type="Pfam" id="PF01106">
    <property type="entry name" value="NifU"/>
    <property type="match status" value="1"/>
</dbReference>
<dbReference type="InterPro" id="IPR034904">
    <property type="entry name" value="FSCA_dom_sf"/>
</dbReference>
<feature type="compositionally biased region" description="Basic and acidic residues" evidence="2">
    <location>
        <begin position="130"/>
        <end position="143"/>
    </location>
</feature>
<dbReference type="PANTHER" id="PTHR11178">
    <property type="entry name" value="IRON-SULFUR CLUSTER SCAFFOLD PROTEIN NFU-RELATED"/>
    <property type="match status" value="1"/>
</dbReference>
<dbReference type="EMBL" id="CAXAMM010019379">
    <property type="protein sequence ID" value="CAK9045584.1"/>
    <property type="molecule type" value="Genomic_DNA"/>
</dbReference>